<dbReference type="InterPro" id="IPR013783">
    <property type="entry name" value="Ig-like_fold"/>
</dbReference>
<accession>A0AAD5UHW6</accession>
<keyword evidence="4" id="KW-1133">Transmembrane helix</keyword>
<dbReference type="GO" id="GO:0005789">
    <property type="term" value="C:endoplasmic reticulum membrane"/>
    <property type="evidence" value="ECO:0007669"/>
    <property type="project" value="InterPro"/>
</dbReference>
<dbReference type="GO" id="GO:0005886">
    <property type="term" value="C:plasma membrane"/>
    <property type="evidence" value="ECO:0007669"/>
    <property type="project" value="TreeGrafter"/>
</dbReference>
<dbReference type="Proteomes" id="UP001210925">
    <property type="component" value="Unassembled WGS sequence"/>
</dbReference>
<protein>
    <recommendedName>
        <fullName evidence="6">MSP domain-containing protein</fullName>
    </recommendedName>
</protein>
<comment type="caution">
    <text evidence="7">The sequence shown here is derived from an EMBL/GenBank/DDBJ whole genome shotgun (WGS) entry which is preliminary data.</text>
</comment>
<dbReference type="InterPro" id="IPR008962">
    <property type="entry name" value="PapD-like_sf"/>
</dbReference>
<dbReference type="PROSITE" id="PS50202">
    <property type="entry name" value="MSP"/>
    <property type="match status" value="1"/>
</dbReference>
<dbReference type="Gene3D" id="2.60.40.10">
    <property type="entry name" value="Immunoglobulins"/>
    <property type="match status" value="1"/>
</dbReference>
<evidence type="ECO:0000256" key="4">
    <source>
        <dbReference type="ARBA" id="ARBA00022989"/>
    </source>
</evidence>
<comment type="similarity">
    <text evidence="2">Belongs to the VAMP-associated protein (VAP) (TC 9.B.17) family.</text>
</comment>
<keyword evidence="3" id="KW-0812">Transmembrane</keyword>
<dbReference type="PANTHER" id="PTHR10809">
    <property type="entry name" value="VESICLE-ASSOCIATED MEMBRANE PROTEIN-ASSOCIATED PROTEIN"/>
    <property type="match status" value="1"/>
</dbReference>
<sequence>MEITPSSELVFQRSDDSYSTVLLCNNATQTQFYKIKTTAPKTFTVKPNKGLVPPGETVTITVTLCNKSEFHPDRKGDRFLIETIIIPDDIKGDEKAAADYMEAAKLARKAGKTGVDFGTLKLSAVYSEAKMPAPSVSDYVEKDKYSLPTMSVSSSVNSHKGFSRKKLYDDDECECCPVLIRRLYHSLC</sequence>
<evidence type="ECO:0000256" key="3">
    <source>
        <dbReference type="ARBA" id="ARBA00022692"/>
    </source>
</evidence>
<name>A0AAD5UHW6_9FUNG</name>
<comment type="subcellular location">
    <subcellularLocation>
        <location evidence="1">Membrane</location>
        <topology evidence="1">Single-pass type IV membrane protein</topology>
    </subcellularLocation>
</comment>
<evidence type="ECO:0000256" key="2">
    <source>
        <dbReference type="ARBA" id="ARBA00008932"/>
    </source>
</evidence>
<dbReference type="InterPro" id="IPR016763">
    <property type="entry name" value="VAP"/>
</dbReference>
<keyword evidence="5" id="KW-0472">Membrane</keyword>
<organism evidence="7 8">
    <name type="scientific">Boothiomyces macroporosus</name>
    <dbReference type="NCBI Taxonomy" id="261099"/>
    <lineage>
        <taxon>Eukaryota</taxon>
        <taxon>Fungi</taxon>
        <taxon>Fungi incertae sedis</taxon>
        <taxon>Chytridiomycota</taxon>
        <taxon>Chytridiomycota incertae sedis</taxon>
        <taxon>Chytridiomycetes</taxon>
        <taxon>Rhizophydiales</taxon>
        <taxon>Terramycetaceae</taxon>
        <taxon>Boothiomyces</taxon>
    </lineage>
</organism>
<dbReference type="GO" id="GO:0061817">
    <property type="term" value="P:endoplasmic reticulum-plasma membrane tethering"/>
    <property type="evidence" value="ECO:0007669"/>
    <property type="project" value="TreeGrafter"/>
</dbReference>
<evidence type="ECO:0000313" key="8">
    <source>
        <dbReference type="Proteomes" id="UP001210925"/>
    </source>
</evidence>
<evidence type="ECO:0000256" key="1">
    <source>
        <dbReference type="ARBA" id="ARBA00004211"/>
    </source>
</evidence>
<dbReference type="Pfam" id="PF00635">
    <property type="entry name" value="Motile_Sperm"/>
    <property type="match status" value="1"/>
</dbReference>
<dbReference type="InterPro" id="IPR000535">
    <property type="entry name" value="MSP_dom"/>
</dbReference>
<dbReference type="PANTHER" id="PTHR10809:SF6">
    <property type="entry name" value="AT11025P-RELATED"/>
    <property type="match status" value="1"/>
</dbReference>
<evidence type="ECO:0000256" key="5">
    <source>
        <dbReference type="ARBA" id="ARBA00023136"/>
    </source>
</evidence>
<feature type="domain" description="MSP" evidence="6">
    <location>
        <begin position="1"/>
        <end position="125"/>
    </location>
</feature>
<proteinExistence type="inferred from homology"/>
<gene>
    <name evidence="7" type="ORF">HK103_006292</name>
</gene>
<dbReference type="GO" id="GO:0090158">
    <property type="term" value="P:endoplasmic reticulum membrane organization"/>
    <property type="evidence" value="ECO:0007669"/>
    <property type="project" value="TreeGrafter"/>
</dbReference>
<dbReference type="EMBL" id="JADGKB010000067">
    <property type="protein sequence ID" value="KAJ3255373.1"/>
    <property type="molecule type" value="Genomic_DNA"/>
</dbReference>
<evidence type="ECO:0000313" key="7">
    <source>
        <dbReference type="EMBL" id="KAJ3255373.1"/>
    </source>
</evidence>
<reference evidence="7" key="1">
    <citation type="submission" date="2020-05" db="EMBL/GenBank/DDBJ databases">
        <title>Phylogenomic resolution of chytrid fungi.</title>
        <authorList>
            <person name="Stajich J.E."/>
            <person name="Amses K."/>
            <person name="Simmons R."/>
            <person name="Seto K."/>
            <person name="Myers J."/>
            <person name="Bonds A."/>
            <person name="Quandt C.A."/>
            <person name="Barry K."/>
            <person name="Liu P."/>
            <person name="Grigoriev I."/>
            <person name="Longcore J.E."/>
            <person name="James T.Y."/>
        </authorList>
    </citation>
    <scope>NUCLEOTIDE SEQUENCE</scope>
    <source>
        <strain evidence="7">PLAUS21</strain>
    </source>
</reference>
<dbReference type="AlphaFoldDB" id="A0AAD5UHW6"/>
<keyword evidence="8" id="KW-1185">Reference proteome</keyword>
<evidence type="ECO:0000259" key="6">
    <source>
        <dbReference type="PROSITE" id="PS50202"/>
    </source>
</evidence>
<dbReference type="SUPFAM" id="SSF49354">
    <property type="entry name" value="PapD-like"/>
    <property type="match status" value="1"/>
</dbReference>